<evidence type="ECO:0000313" key="1">
    <source>
        <dbReference type="EMBL" id="KAK7929638.1"/>
    </source>
</evidence>
<protein>
    <recommendedName>
        <fullName evidence="3">RRM domain-containing protein</fullName>
    </recommendedName>
</protein>
<evidence type="ECO:0008006" key="3">
    <source>
        <dbReference type="Google" id="ProtNLM"/>
    </source>
</evidence>
<accession>A0AAW0PPY0</accession>
<sequence length="162" mass="17978">MFKYSEVWMFKYSEDSLLEVFRHFGPVVRTVGAEHTGVKHTFVEFVNAQSRQAALSSAPHLLQLNYLLCPALTPLHLSAPVSPAHTHLSAPVSPATRTCLHLSAPPSRPRTCLHLSAPLPELRKLDRRLGKVFRSLLEGTLSVVVLRGSRSSPGLCFMEIKK</sequence>
<name>A0AAW0PPY0_9GOBI</name>
<dbReference type="AlphaFoldDB" id="A0AAW0PPY0"/>
<gene>
    <name evidence="1" type="ORF">WMY93_006033</name>
</gene>
<evidence type="ECO:0000313" key="2">
    <source>
        <dbReference type="Proteomes" id="UP001460270"/>
    </source>
</evidence>
<dbReference type="EMBL" id="JBBPFD010000004">
    <property type="protein sequence ID" value="KAK7929638.1"/>
    <property type="molecule type" value="Genomic_DNA"/>
</dbReference>
<comment type="caution">
    <text evidence="1">The sequence shown here is derived from an EMBL/GenBank/DDBJ whole genome shotgun (WGS) entry which is preliminary data.</text>
</comment>
<reference evidence="2" key="1">
    <citation type="submission" date="2024-04" db="EMBL/GenBank/DDBJ databases">
        <title>Salinicola lusitanus LLJ914,a marine bacterium isolated from the Okinawa Trough.</title>
        <authorList>
            <person name="Li J."/>
        </authorList>
    </citation>
    <scope>NUCLEOTIDE SEQUENCE [LARGE SCALE GENOMIC DNA]</scope>
</reference>
<dbReference type="Proteomes" id="UP001460270">
    <property type="component" value="Unassembled WGS sequence"/>
</dbReference>
<organism evidence="1 2">
    <name type="scientific">Mugilogobius chulae</name>
    <name type="common">yellowstripe goby</name>
    <dbReference type="NCBI Taxonomy" id="88201"/>
    <lineage>
        <taxon>Eukaryota</taxon>
        <taxon>Metazoa</taxon>
        <taxon>Chordata</taxon>
        <taxon>Craniata</taxon>
        <taxon>Vertebrata</taxon>
        <taxon>Euteleostomi</taxon>
        <taxon>Actinopterygii</taxon>
        <taxon>Neopterygii</taxon>
        <taxon>Teleostei</taxon>
        <taxon>Neoteleostei</taxon>
        <taxon>Acanthomorphata</taxon>
        <taxon>Gobiaria</taxon>
        <taxon>Gobiiformes</taxon>
        <taxon>Gobioidei</taxon>
        <taxon>Gobiidae</taxon>
        <taxon>Gobionellinae</taxon>
        <taxon>Mugilogobius</taxon>
    </lineage>
</organism>
<proteinExistence type="predicted"/>
<keyword evidence="2" id="KW-1185">Reference proteome</keyword>